<proteinExistence type="predicted"/>
<dbReference type="EMBL" id="JAULSY010000017">
    <property type="protein sequence ID" value="KAK0671895.1"/>
    <property type="molecule type" value="Genomic_DNA"/>
</dbReference>
<protein>
    <submittedName>
        <fullName evidence="2">Uncharacterized protein</fullName>
    </submittedName>
</protein>
<reference evidence="2" key="1">
    <citation type="submission" date="2023-06" db="EMBL/GenBank/DDBJ databases">
        <title>Genome-scale phylogeny and comparative genomics of the fungal order Sordariales.</title>
        <authorList>
            <consortium name="Lawrence Berkeley National Laboratory"/>
            <person name="Hensen N."/>
            <person name="Bonometti L."/>
            <person name="Westerberg I."/>
            <person name="Brannstrom I.O."/>
            <person name="Guillou S."/>
            <person name="Cros-Aarteil S."/>
            <person name="Calhoun S."/>
            <person name="Haridas S."/>
            <person name="Kuo A."/>
            <person name="Mondo S."/>
            <person name="Pangilinan J."/>
            <person name="Riley R."/>
            <person name="Labutti K."/>
            <person name="Andreopoulos B."/>
            <person name="Lipzen A."/>
            <person name="Chen C."/>
            <person name="Yanf M."/>
            <person name="Daum C."/>
            <person name="Ng V."/>
            <person name="Clum A."/>
            <person name="Steindorff A."/>
            <person name="Ohm R."/>
            <person name="Martin F."/>
            <person name="Silar P."/>
            <person name="Natvig D."/>
            <person name="Lalanne C."/>
            <person name="Gautier V."/>
            <person name="Ament-Velasquez S.L."/>
            <person name="Kruys A."/>
            <person name="Hutchinson M.I."/>
            <person name="Powell A.J."/>
            <person name="Barry K."/>
            <person name="Miller A.N."/>
            <person name="Grigoriev I.V."/>
            <person name="Debuchy R."/>
            <person name="Gladieux P."/>
            <person name="Thoren M.H."/>
            <person name="Johannesson H."/>
        </authorList>
    </citation>
    <scope>NUCLEOTIDE SEQUENCE</scope>
    <source>
        <strain evidence="2">CBS 307.81</strain>
    </source>
</reference>
<comment type="caution">
    <text evidence="2">The sequence shown here is derived from an EMBL/GenBank/DDBJ whole genome shotgun (WGS) entry which is preliminary data.</text>
</comment>
<dbReference type="AlphaFoldDB" id="A0AA39ZJN2"/>
<evidence type="ECO:0000313" key="3">
    <source>
        <dbReference type="Proteomes" id="UP001174997"/>
    </source>
</evidence>
<accession>A0AA39ZJN2</accession>
<organism evidence="2 3">
    <name type="scientific">Cercophora samala</name>
    <dbReference type="NCBI Taxonomy" id="330535"/>
    <lineage>
        <taxon>Eukaryota</taxon>
        <taxon>Fungi</taxon>
        <taxon>Dikarya</taxon>
        <taxon>Ascomycota</taxon>
        <taxon>Pezizomycotina</taxon>
        <taxon>Sordariomycetes</taxon>
        <taxon>Sordariomycetidae</taxon>
        <taxon>Sordariales</taxon>
        <taxon>Lasiosphaeriaceae</taxon>
        <taxon>Cercophora</taxon>
    </lineage>
</organism>
<feature type="region of interest" description="Disordered" evidence="1">
    <location>
        <begin position="1"/>
        <end position="34"/>
    </location>
</feature>
<dbReference type="Proteomes" id="UP001174997">
    <property type="component" value="Unassembled WGS sequence"/>
</dbReference>
<evidence type="ECO:0000313" key="2">
    <source>
        <dbReference type="EMBL" id="KAK0671895.1"/>
    </source>
</evidence>
<gene>
    <name evidence="2" type="ORF">QBC41DRAFT_314741</name>
</gene>
<feature type="compositionally biased region" description="Basic residues" evidence="1">
    <location>
        <begin position="15"/>
        <end position="34"/>
    </location>
</feature>
<evidence type="ECO:0000256" key="1">
    <source>
        <dbReference type="SAM" id="MobiDB-lite"/>
    </source>
</evidence>
<name>A0AA39ZJN2_9PEZI</name>
<keyword evidence="3" id="KW-1185">Reference proteome</keyword>
<sequence length="211" mass="24359">MRKAMQEEEEEKERVKQKKKEKTRSRGGRMVWRKKPRFRGSGKVVVLDDPAKDGKDLAFEKEILPSDFWRDNRQWKARTVEEDEGIRMDNIIRGEPAYTIRTLQRRAPKKTIKKSAKKQVSFKTPLVEEIPYLQAPEFLLPDSVSDCGLSVGSDSGCEYESVLDFSEDEALGWVPVMVREDQNEEEEGWVSLTGSWMMLGGTQEAKKMVKL</sequence>